<dbReference type="OrthoDB" id="9809989at2"/>
<organism evidence="3 4">
    <name type="scientific">Sphingobacterium psychroaquaticum</name>
    <dbReference type="NCBI Taxonomy" id="561061"/>
    <lineage>
        <taxon>Bacteria</taxon>
        <taxon>Pseudomonadati</taxon>
        <taxon>Bacteroidota</taxon>
        <taxon>Sphingobacteriia</taxon>
        <taxon>Sphingobacteriales</taxon>
        <taxon>Sphingobacteriaceae</taxon>
        <taxon>Sphingobacterium</taxon>
    </lineage>
</organism>
<feature type="domain" description="SbsA Ig-like" evidence="2">
    <location>
        <begin position="51"/>
        <end position="150"/>
    </location>
</feature>
<dbReference type="InterPro" id="IPR032812">
    <property type="entry name" value="SbsA_Ig"/>
</dbReference>
<proteinExistence type="predicted"/>
<dbReference type="STRING" id="561061.SAMN05660862_2692"/>
<evidence type="ECO:0000313" key="4">
    <source>
        <dbReference type="Proteomes" id="UP000192980"/>
    </source>
</evidence>
<evidence type="ECO:0000259" key="2">
    <source>
        <dbReference type="Pfam" id="PF13205"/>
    </source>
</evidence>
<keyword evidence="4" id="KW-1185">Reference proteome</keyword>
<name>A0A1X7KD46_9SPHI</name>
<dbReference type="AlphaFoldDB" id="A0A1X7KD46"/>
<evidence type="ECO:0000313" key="3">
    <source>
        <dbReference type="EMBL" id="SMG38441.1"/>
    </source>
</evidence>
<reference evidence="3 4" key="1">
    <citation type="submission" date="2017-04" db="EMBL/GenBank/DDBJ databases">
        <authorList>
            <person name="Afonso C.L."/>
            <person name="Miller P.J."/>
            <person name="Scott M.A."/>
            <person name="Spackman E."/>
            <person name="Goraichik I."/>
            <person name="Dimitrov K.M."/>
            <person name="Suarez D.L."/>
            <person name="Swayne D.E."/>
        </authorList>
    </citation>
    <scope>NUCLEOTIDE SEQUENCE [LARGE SCALE GENOMIC DNA]</scope>
    <source>
        <strain evidence="3 4">DSM 22418</strain>
    </source>
</reference>
<gene>
    <name evidence="3" type="ORF">SAMN05660862_2692</name>
</gene>
<dbReference type="Pfam" id="PF13205">
    <property type="entry name" value="Big_5"/>
    <property type="match status" value="1"/>
</dbReference>
<protein>
    <submittedName>
        <fullName evidence="3">Ig-like domain-containing protein</fullName>
    </submittedName>
</protein>
<keyword evidence="1" id="KW-0732">Signal</keyword>
<evidence type="ECO:0000256" key="1">
    <source>
        <dbReference type="ARBA" id="ARBA00022729"/>
    </source>
</evidence>
<accession>A0A1X7KD46</accession>
<dbReference type="EMBL" id="FXAU01000005">
    <property type="protein sequence ID" value="SMG38441.1"/>
    <property type="molecule type" value="Genomic_DNA"/>
</dbReference>
<sequence length="559" mass="64887">MIHDSKIDKTISNRFKMRNLKNIVLFGFMVLFTSTLIRCANIQRPTGGPKDSLPPKLLNELPANFSRNFKERRIVLTFDEYIKLNNQFKEFSISPDVDVQPIFRVKKKDLIITLPDSLEENTTYTINFGKGLVDYNEGNPVVHYNYVFATGNELDSLSLSGSVKNGFTKGFDQKKDENIKVLLIPTSQDSIFGKKKANIFANVDTAGNFKFNNLRENTYRIYALKEQNNDRIFNGNDEWIGFLKDSIVLNKNTSGIQLELTKGVPQQFRTLEKKIENTGYVLLTFNQYLNKPATKILFPADLDNSKIEKFNLNNDTAKIYIDKVELDSMKIEISEMGKVIDTVLIRTNKNVKYDRELKPILNISNKVDKIKHIILTSSSPIASVDKSKIELLEDSVSRRNFQLEQDTTNRELYHIRFNWKPKRNYELVLKEKAIVSPFDDYNKEHKTMFTLDESDNYGNVNFTITNIDSTMQYIVELIDEQKEKVFDRKILEKGQNTFSYKDFPGGKYSLRVIYDANRNGRWDPGNVFTLTQAENIWYLGKTFTIRANWDQNETIELYK</sequence>
<dbReference type="Proteomes" id="UP000192980">
    <property type="component" value="Unassembled WGS sequence"/>
</dbReference>